<gene>
    <name evidence="4" type="ORF">E4O92_07745</name>
</gene>
<dbReference type="Gene3D" id="1.10.530.40">
    <property type="match status" value="1"/>
</dbReference>
<evidence type="ECO:0000313" key="5">
    <source>
        <dbReference type="Proteomes" id="UP000297258"/>
    </source>
</evidence>
<comment type="catalytic activity">
    <reaction evidence="3">
        <text>Hydrolysis of (1-&gt;4)-beta-linkages between N-acetylmuramic acid and N-acetyl-D-glucosamine residues in a peptidoglycan and between N-acetyl-D-glucosamine residues in chitodextrins.</text>
        <dbReference type="EC" id="3.2.1.17"/>
    </reaction>
</comment>
<dbReference type="InterPro" id="IPR023347">
    <property type="entry name" value="Lysozyme_dom_sf"/>
</dbReference>
<reference evidence="4 5" key="1">
    <citation type="submission" date="2019-03" db="EMBL/GenBank/DDBJ databases">
        <title>Draft genome of Massilia hortus sp. nov., a novel bacterial species of the Oxalobacteraceae family.</title>
        <authorList>
            <person name="Peta V."/>
            <person name="Raths R."/>
            <person name="Bucking H."/>
        </authorList>
    </citation>
    <scope>NUCLEOTIDE SEQUENCE [LARGE SCALE GENOMIC DNA]</scope>
    <source>
        <strain evidence="4 5">ONC3</strain>
    </source>
</reference>
<evidence type="ECO:0000256" key="3">
    <source>
        <dbReference type="RuleBase" id="RU003788"/>
    </source>
</evidence>
<dbReference type="InterPro" id="IPR051018">
    <property type="entry name" value="Bacteriophage_GH24"/>
</dbReference>
<sequence length="162" mass="18289">MTMSPEARAKMRNTEKAVLKYYNDLGRNKGNCTWGIGFYHHRGVCTPEELKRKVDAASIDIEYNKRIAEAERRVKLKVQVPLNQAQFDGLVSFTYNTKNVTNQEVYSALNRNDFATAAKIMSGVIKSDVDGKLKMAPGLITRRAEESAPFRNAAEISRQESK</sequence>
<dbReference type="InterPro" id="IPR023346">
    <property type="entry name" value="Lysozyme-like_dom_sf"/>
</dbReference>
<dbReference type="PANTHER" id="PTHR38107">
    <property type="match status" value="1"/>
</dbReference>
<dbReference type="Proteomes" id="UP000297258">
    <property type="component" value="Unassembled WGS sequence"/>
</dbReference>
<dbReference type="PANTHER" id="PTHR38107:SF3">
    <property type="entry name" value="LYSOZYME RRRD-RELATED"/>
    <property type="match status" value="1"/>
</dbReference>
<dbReference type="GO" id="GO:0003796">
    <property type="term" value="F:lysozyme activity"/>
    <property type="evidence" value="ECO:0007669"/>
    <property type="project" value="UniProtKB-EC"/>
</dbReference>
<dbReference type="InterPro" id="IPR002196">
    <property type="entry name" value="Glyco_hydro_24"/>
</dbReference>
<comment type="caution">
    <text evidence="4">The sequence shown here is derived from an EMBL/GenBank/DDBJ whole genome shotgun (WGS) entry which is preliminary data.</text>
</comment>
<keyword evidence="3" id="KW-0378">Hydrolase</keyword>
<dbReference type="SUPFAM" id="SSF53955">
    <property type="entry name" value="Lysozyme-like"/>
    <property type="match status" value="1"/>
</dbReference>
<comment type="similarity">
    <text evidence="3">Belongs to the glycosyl hydrolase 24 family.</text>
</comment>
<name>A0A4Y9T291_9BURK</name>
<keyword evidence="5" id="KW-1185">Reference proteome</keyword>
<protein>
    <recommendedName>
        <fullName evidence="3">Lysozyme</fullName>
        <ecNumber evidence="3">3.2.1.17</ecNumber>
    </recommendedName>
</protein>
<keyword evidence="1 3" id="KW-0929">Antimicrobial</keyword>
<accession>A0A4Y9T291</accession>
<dbReference type="EC" id="3.2.1.17" evidence="3"/>
<dbReference type="GO" id="GO:0009253">
    <property type="term" value="P:peptidoglycan catabolic process"/>
    <property type="evidence" value="ECO:0007669"/>
    <property type="project" value="InterPro"/>
</dbReference>
<dbReference type="AlphaFoldDB" id="A0A4Y9T291"/>
<evidence type="ECO:0000256" key="1">
    <source>
        <dbReference type="ARBA" id="ARBA00022529"/>
    </source>
</evidence>
<dbReference type="OrthoDB" id="9005733at2"/>
<dbReference type="GO" id="GO:0016998">
    <property type="term" value="P:cell wall macromolecule catabolic process"/>
    <property type="evidence" value="ECO:0007669"/>
    <property type="project" value="InterPro"/>
</dbReference>
<keyword evidence="3" id="KW-0326">Glycosidase</keyword>
<keyword evidence="2 3" id="KW-0081">Bacteriolytic enzyme</keyword>
<dbReference type="GO" id="GO:0042742">
    <property type="term" value="P:defense response to bacterium"/>
    <property type="evidence" value="ECO:0007669"/>
    <property type="project" value="UniProtKB-KW"/>
</dbReference>
<evidence type="ECO:0000313" key="4">
    <source>
        <dbReference type="EMBL" id="TFW33160.1"/>
    </source>
</evidence>
<dbReference type="Pfam" id="PF00959">
    <property type="entry name" value="Phage_lysozyme"/>
    <property type="match status" value="1"/>
</dbReference>
<evidence type="ECO:0000256" key="2">
    <source>
        <dbReference type="ARBA" id="ARBA00022638"/>
    </source>
</evidence>
<proteinExistence type="inferred from homology"/>
<dbReference type="GO" id="GO:0031640">
    <property type="term" value="P:killing of cells of another organism"/>
    <property type="evidence" value="ECO:0007669"/>
    <property type="project" value="UniProtKB-KW"/>
</dbReference>
<organism evidence="4 5">
    <name type="scientific">Massilia horti</name>
    <dbReference type="NCBI Taxonomy" id="2562153"/>
    <lineage>
        <taxon>Bacteria</taxon>
        <taxon>Pseudomonadati</taxon>
        <taxon>Pseudomonadota</taxon>
        <taxon>Betaproteobacteria</taxon>
        <taxon>Burkholderiales</taxon>
        <taxon>Oxalobacteraceae</taxon>
        <taxon>Telluria group</taxon>
        <taxon>Massilia</taxon>
    </lineage>
</organism>
<dbReference type="EMBL" id="SPUM01000045">
    <property type="protein sequence ID" value="TFW33160.1"/>
    <property type="molecule type" value="Genomic_DNA"/>
</dbReference>